<evidence type="ECO:0000313" key="2">
    <source>
        <dbReference type="EMBL" id="KAH7310740.1"/>
    </source>
</evidence>
<comment type="caution">
    <text evidence="2">The sequence shown here is derived from an EMBL/GenBank/DDBJ whole genome shotgun (WGS) entry which is preliminary data.</text>
</comment>
<reference evidence="2" key="1">
    <citation type="journal article" date="2021" name="Nat. Commun.">
        <title>Genetic determinants of endophytism in the Arabidopsis root mycobiome.</title>
        <authorList>
            <person name="Mesny F."/>
            <person name="Miyauchi S."/>
            <person name="Thiergart T."/>
            <person name="Pickel B."/>
            <person name="Atanasova L."/>
            <person name="Karlsson M."/>
            <person name="Huettel B."/>
            <person name="Barry K.W."/>
            <person name="Haridas S."/>
            <person name="Chen C."/>
            <person name="Bauer D."/>
            <person name="Andreopoulos W."/>
            <person name="Pangilinan J."/>
            <person name="LaButti K."/>
            <person name="Riley R."/>
            <person name="Lipzen A."/>
            <person name="Clum A."/>
            <person name="Drula E."/>
            <person name="Henrissat B."/>
            <person name="Kohler A."/>
            <person name="Grigoriev I.V."/>
            <person name="Martin F.M."/>
            <person name="Hacquard S."/>
        </authorList>
    </citation>
    <scope>NUCLEOTIDE SEQUENCE</scope>
    <source>
        <strain evidence="2">MPI-CAGE-CH-0235</strain>
    </source>
</reference>
<keyword evidence="1" id="KW-1133">Transmembrane helix</keyword>
<accession>A0A8K0SL70</accession>
<evidence type="ECO:0000313" key="3">
    <source>
        <dbReference type="Proteomes" id="UP000813444"/>
    </source>
</evidence>
<dbReference type="PANTHER" id="PTHR37577:SF1">
    <property type="entry name" value="INTEGRAL MEMBRANE PROTEIN"/>
    <property type="match status" value="1"/>
</dbReference>
<dbReference type="InterPro" id="IPR053018">
    <property type="entry name" value="Elsinochrome_Biosynth-Asso"/>
</dbReference>
<sequence>MLSDDNTTLISVGPYGRGGFVGGPDIAGIGAMAVFFGISIITIIVAVPLVLRKLRFIWRSREHVCWDEVPNILEDMAASPGDTQIFTSIAYFSTFRFADYSYANLWNISLYHNVLVGNILLLIASTNLMIWSITNRL</sequence>
<keyword evidence="1" id="KW-0472">Membrane</keyword>
<gene>
    <name evidence="2" type="ORF">B0I35DRAFT_482029</name>
</gene>
<proteinExistence type="predicted"/>
<keyword evidence="3" id="KW-1185">Reference proteome</keyword>
<evidence type="ECO:0000256" key="1">
    <source>
        <dbReference type="SAM" id="Phobius"/>
    </source>
</evidence>
<keyword evidence="1" id="KW-0812">Transmembrane</keyword>
<dbReference type="OrthoDB" id="5427664at2759"/>
<dbReference type="EMBL" id="JAGPNK010000012">
    <property type="protein sequence ID" value="KAH7310740.1"/>
    <property type="molecule type" value="Genomic_DNA"/>
</dbReference>
<feature type="transmembrane region" description="Helical" evidence="1">
    <location>
        <begin position="26"/>
        <end position="51"/>
    </location>
</feature>
<organism evidence="2 3">
    <name type="scientific">Stachybotrys elegans</name>
    <dbReference type="NCBI Taxonomy" id="80388"/>
    <lineage>
        <taxon>Eukaryota</taxon>
        <taxon>Fungi</taxon>
        <taxon>Dikarya</taxon>
        <taxon>Ascomycota</taxon>
        <taxon>Pezizomycotina</taxon>
        <taxon>Sordariomycetes</taxon>
        <taxon>Hypocreomycetidae</taxon>
        <taxon>Hypocreales</taxon>
        <taxon>Stachybotryaceae</taxon>
        <taxon>Stachybotrys</taxon>
    </lineage>
</organism>
<name>A0A8K0SL70_9HYPO</name>
<dbReference type="PANTHER" id="PTHR37577">
    <property type="entry name" value="INTEGRAL MEMBRANE PROTEIN"/>
    <property type="match status" value="1"/>
</dbReference>
<protein>
    <submittedName>
        <fullName evidence="2">Uncharacterized protein</fullName>
    </submittedName>
</protein>
<dbReference type="AlphaFoldDB" id="A0A8K0SL70"/>
<dbReference type="Proteomes" id="UP000813444">
    <property type="component" value="Unassembled WGS sequence"/>
</dbReference>
<feature type="transmembrane region" description="Helical" evidence="1">
    <location>
        <begin position="110"/>
        <end position="133"/>
    </location>
</feature>